<dbReference type="Gene3D" id="1.10.340.70">
    <property type="match status" value="1"/>
</dbReference>
<protein>
    <recommendedName>
        <fullName evidence="1">Integrase zinc-binding domain-containing protein</fullName>
    </recommendedName>
</protein>
<keyword evidence="3" id="KW-1185">Reference proteome</keyword>
<dbReference type="EMBL" id="KZ084119">
    <property type="protein sequence ID" value="OSD00347.1"/>
    <property type="molecule type" value="Genomic_DNA"/>
</dbReference>
<reference evidence="2 3" key="1">
    <citation type="journal article" date="2015" name="Biotechnol. Biofuels">
        <title>Enhanced degradation of softwood versus hardwood by the white-rot fungus Pycnoporus coccineus.</title>
        <authorList>
            <person name="Couturier M."/>
            <person name="Navarro D."/>
            <person name="Chevret D."/>
            <person name="Henrissat B."/>
            <person name="Piumi F."/>
            <person name="Ruiz-Duenas F.J."/>
            <person name="Martinez A.T."/>
            <person name="Grigoriev I.V."/>
            <person name="Riley R."/>
            <person name="Lipzen A."/>
            <person name="Berrin J.G."/>
            <person name="Master E.R."/>
            <person name="Rosso M.N."/>
        </authorList>
    </citation>
    <scope>NUCLEOTIDE SEQUENCE [LARGE SCALE GENOMIC DNA]</scope>
    <source>
        <strain evidence="2 3">BRFM310</strain>
    </source>
</reference>
<feature type="non-terminal residue" evidence="2">
    <location>
        <position position="85"/>
    </location>
</feature>
<evidence type="ECO:0000259" key="1">
    <source>
        <dbReference type="Pfam" id="PF17921"/>
    </source>
</evidence>
<gene>
    <name evidence="2" type="ORF">PYCCODRAFT_1347923</name>
</gene>
<dbReference type="Pfam" id="PF17921">
    <property type="entry name" value="Integrase_H2C2"/>
    <property type="match status" value="1"/>
</dbReference>
<dbReference type="OrthoDB" id="3249394at2759"/>
<feature type="non-terminal residue" evidence="2">
    <location>
        <position position="1"/>
    </location>
</feature>
<evidence type="ECO:0000313" key="3">
    <source>
        <dbReference type="Proteomes" id="UP000193067"/>
    </source>
</evidence>
<evidence type="ECO:0000313" key="2">
    <source>
        <dbReference type="EMBL" id="OSD00347.1"/>
    </source>
</evidence>
<dbReference type="STRING" id="1353009.A0A1Y2IGY8"/>
<organism evidence="2 3">
    <name type="scientific">Trametes coccinea (strain BRFM310)</name>
    <name type="common">Pycnoporus coccineus</name>
    <dbReference type="NCBI Taxonomy" id="1353009"/>
    <lineage>
        <taxon>Eukaryota</taxon>
        <taxon>Fungi</taxon>
        <taxon>Dikarya</taxon>
        <taxon>Basidiomycota</taxon>
        <taxon>Agaricomycotina</taxon>
        <taxon>Agaricomycetes</taxon>
        <taxon>Polyporales</taxon>
        <taxon>Polyporaceae</taxon>
        <taxon>Trametes</taxon>
    </lineage>
</organism>
<proteinExistence type="predicted"/>
<name>A0A1Y2IGY8_TRAC3</name>
<dbReference type="AlphaFoldDB" id="A0A1Y2IGY8"/>
<accession>A0A1Y2IGY8</accession>
<feature type="domain" description="Integrase zinc-binding" evidence="1">
    <location>
        <begin position="53"/>
        <end position="85"/>
    </location>
</feature>
<sequence length="85" mass="9989">AIHEGYAHDYVLRKVQEQPEQHKAFASREGLIYTQNRRGDGVLCIPRALFKKRSIIELVLDHAHTTLGHLGAQRTSDYVCRWFWW</sequence>
<dbReference type="Proteomes" id="UP000193067">
    <property type="component" value="Unassembled WGS sequence"/>
</dbReference>
<dbReference type="InterPro" id="IPR041588">
    <property type="entry name" value="Integrase_H2C2"/>
</dbReference>